<keyword evidence="3" id="KW-0479">Metal-binding</keyword>
<reference evidence="8 9" key="1">
    <citation type="submission" date="2018-07" db="EMBL/GenBank/DDBJ databases">
        <title>Complete genome sequence of a Pseudomonas plecoglossicida strain pathogenic to the marine fish, Larimichthys crocea.</title>
        <authorList>
            <person name="Tao Z."/>
        </authorList>
    </citation>
    <scope>NUCLEOTIDE SEQUENCE [LARGE SCALE GENOMIC DNA]</scope>
    <source>
        <strain evidence="8 9">XSDHY-P</strain>
    </source>
</reference>
<keyword evidence="6" id="KW-0482">Metalloprotease</keyword>
<feature type="domain" description="Peptidase M48" evidence="7">
    <location>
        <begin position="64"/>
        <end position="206"/>
    </location>
</feature>
<dbReference type="Proteomes" id="UP000256503">
    <property type="component" value="Chromosome"/>
</dbReference>
<dbReference type="RefSeq" id="WP_016392869.1">
    <property type="nucleotide sequence ID" value="NZ_BSOM01000041.1"/>
</dbReference>
<dbReference type="GO" id="GO:0016020">
    <property type="term" value="C:membrane"/>
    <property type="evidence" value="ECO:0007669"/>
    <property type="project" value="TreeGrafter"/>
</dbReference>
<accession>A0AAD0R0M1</accession>
<dbReference type="InterPro" id="IPR001915">
    <property type="entry name" value="Peptidase_M48"/>
</dbReference>
<organism evidence="8 9">
    <name type="scientific">Pseudomonas plecoglossicida</name>
    <dbReference type="NCBI Taxonomy" id="70775"/>
    <lineage>
        <taxon>Bacteria</taxon>
        <taxon>Pseudomonadati</taxon>
        <taxon>Pseudomonadota</taxon>
        <taxon>Gammaproteobacteria</taxon>
        <taxon>Pseudomonadales</taxon>
        <taxon>Pseudomonadaceae</taxon>
        <taxon>Pseudomonas</taxon>
    </lineage>
</organism>
<evidence type="ECO:0000256" key="1">
    <source>
        <dbReference type="ARBA" id="ARBA00001947"/>
    </source>
</evidence>
<evidence type="ECO:0000313" key="9">
    <source>
        <dbReference type="Proteomes" id="UP000256503"/>
    </source>
</evidence>
<evidence type="ECO:0000256" key="6">
    <source>
        <dbReference type="ARBA" id="ARBA00023049"/>
    </source>
</evidence>
<keyword evidence="5" id="KW-0862">Zinc</keyword>
<dbReference type="AlphaFoldDB" id="A0AAD0R0M1"/>
<dbReference type="PANTHER" id="PTHR22726">
    <property type="entry name" value="METALLOENDOPEPTIDASE OMA1"/>
    <property type="match status" value="1"/>
</dbReference>
<evidence type="ECO:0000256" key="2">
    <source>
        <dbReference type="ARBA" id="ARBA00022670"/>
    </source>
</evidence>
<evidence type="ECO:0000313" key="8">
    <source>
        <dbReference type="EMBL" id="AXM99084.1"/>
    </source>
</evidence>
<keyword evidence="4" id="KW-0378">Hydrolase</keyword>
<dbReference type="PANTHER" id="PTHR22726:SF1">
    <property type="entry name" value="METALLOENDOPEPTIDASE OMA1, MITOCHONDRIAL"/>
    <property type="match status" value="1"/>
</dbReference>
<dbReference type="GO" id="GO:0051603">
    <property type="term" value="P:proteolysis involved in protein catabolic process"/>
    <property type="evidence" value="ECO:0007669"/>
    <property type="project" value="TreeGrafter"/>
</dbReference>
<dbReference type="EMBL" id="CP031146">
    <property type="protein sequence ID" value="AXM99084.1"/>
    <property type="molecule type" value="Genomic_DNA"/>
</dbReference>
<protein>
    <submittedName>
        <fullName evidence="8">Peptidase</fullName>
    </submittedName>
</protein>
<dbReference type="GO" id="GO:0046872">
    <property type="term" value="F:metal ion binding"/>
    <property type="evidence" value="ECO:0007669"/>
    <property type="project" value="UniProtKB-KW"/>
</dbReference>
<dbReference type="GO" id="GO:0004222">
    <property type="term" value="F:metalloendopeptidase activity"/>
    <property type="evidence" value="ECO:0007669"/>
    <property type="project" value="InterPro"/>
</dbReference>
<proteinExistence type="predicted"/>
<dbReference type="InterPro" id="IPR051156">
    <property type="entry name" value="Mito/Outer_Membr_Metalloprot"/>
</dbReference>
<evidence type="ECO:0000256" key="4">
    <source>
        <dbReference type="ARBA" id="ARBA00022801"/>
    </source>
</evidence>
<evidence type="ECO:0000256" key="5">
    <source>
        <dbReference type="ARBA" id="ARBA00022833"/>
    </source>
</evidence>
<dbReference type="CDD" id="cd07324">
    <property type="entry name" value="M48C_Oma1-like"/>
    <property type="match status" value="1"/>
</dbReference>
<evidence type="ECO:0000256" key="3">
    <source>
        <dbReference type="ARBA" id="ARBA00022723"/>
    </source>
</evidence>
<keyword evidence="2" id="KW-0645">Protease</keyword>
<dbReference type="Pfam" id="PF01435">
    <property type="entry name" value="Peptidase_M48"/>
    <property type="match status" value="1"/>
</dbReference>
<comment type="cofactor">
    <cofactor evidence="1">
        <name>Zn(2+)</name>
        <dbReference type="ChEBI" id="CHEBI:29105"/>
    </cofactor>
</comment>
<dbReference type="Gene3D" id="3.30.2010.10">
    <property type="entry name" value="Metalloproteases ('zincins'), catalytic domain"/>
    <property type="match status" value="1"/>
</dbReference>
<sequence>MTKLVGGLFALVLVMLSGCAVDPKYSALKPLEGADRKVDINDIRQLRQMDRTPILDPNLIGFVQRVRQRLETAWGTPCNCVVVVDSFSGYEAYSLSTTTIVVSAGLIAQASSEDEVAAVIAHELGHVYQGDTTKGSQQQAALDMVKLAGWAAGAGGYTLLFGETVDDVTKGLIYKRWNQDQEIAADRFSAQLLLKAGYSLDGLKMAVRRLGQYGKGVLLAQAPQTPQCVSAKNGNYQFSLRGCSKVLSGANDSIYQSPEGRLEPVLKLAASLPPEQRRRRQGGPLPAFASTDYLFRLNDLVSSNRDQLKGTLAKIEKQPVPTTLQGNVAVTNKLAMAYAIAGDSERAGSYMRTSLLSTGRTAWTFNMLFKEVDRAGDRKQVMKAIEDSHLEVGYMAQLLPVEYYLTKRHGLQVYELVAYGRCVSNVVDDVATYNTCAKFEKLAKQGGAASW</sequence>
<dbReference type="PROSITE" id="PS51257">
    <property type="entry name" value="PROKAR_LIPOPROTEIN"/>
    <property type="match status" value="1"/>
</dbReference>
<name>A0AAD0R0M1_PSEDL</name>
<evidence type="ECO:0000259" key="7">
    <source>
        <dbReference type="Pfam" id="PF01435"/>
    </source>
</evidence>
<gene>
    <name evidence="8" type="ORF">DVB73_19480</name>
</gene>
<dbReference type="GeneID" id="49615605"/>